<dbReference type="PROSITE" id="PS51304">
    <property type="entry name" value="GALECTIN"/>
    <property type="match status" value="1"/>
</dbReference>
<name>A0A1S4H718_ANOGA</name>
<reference evidence="2 3" key="1">
    <citation type="journal article" date="2002" name="Science">
        <title>The genome sequence of the malaria mosquito Anopheles gambiae.</title>
        <authorList>
            <person name="Holt R.A."/>
            <person name="Subramanian G.M."/>
            <person name="Halpern A."/>
            <person name="Sutton G.G."/>
            <person name="Charlab R."/>
            <person name="Nusskern D.R."/>
            <person name="Wincker P."/>
            <person name="Clark A.G."/>
            <person name="Ribeiro J.M."/>
            <person name="Wides R."/>
            <person name="Salzberg S.L."/>
            <person name="Loftus B."/>
            <person name="Yandell M."/>
            <person name="Majoros W.H."/>
            <person name="Rusch D.B."/>
            <person name="Lai Z."/>
            <person name="Kraft C.L."/>
            <person name="Abril J.F."/>
            <person name="Anthouard V."/>
            <person name="Arensburger P."/>
            <person name="Atkinson P.W."/>
            <person name="Baden H."/>
            <person name="de Berardinis V."/>
            <person name="Baldwin D."/>
            <person name="Benes V."/>
            <person name="Biedler J."/>
            <person name="Blass C."/>
            <person name="Bolanos R."/>
            <person name="Boscus D."/>
            <person name="Barnstead M."/>
            <person name="Cai S."/>
            <person name="Center A."/>
            <person name="Chaturverdi K."/>
            <person name="Christophides G.K."/>
            <person name="Chrystal M.A."/>
            <person name="Clamp M."/>
            <person name="Cravchik A."/>
            <person name="Curwen V."/>
            <person name="Dana A."/>
            <person name="Delcher A."/>
            <person name="Dew I."/>
            <person name="Evans C.A."/>
            <person name="Flanigan M."/>
            <person name="Grundschober-Freimoser A."/>
            <person name="Friedli L."/>
            <person name="Gu Z."/>
            <person name="Guan P."/>
            <person name="Guigo R."/>
            <person name="Hillenmeyer M.E."/>
            <person name="Hladun S.L."/>
            <person name="Hogan J.R."/>
            <person name="Hong Y.S."/>
            <person name="Hoover J."/>
            <person name="Jaillon O."/>
            <person name="Ke Z."/>
            <person name="Kodira C."/>
            <person name="Kokoza E."/>
            <person name="Koutsos A."/>
            <person name="Letunic I."/>
            <person name="Levitsky A."/>
            <person name="Liang Y."/>
            <person name="Lin J.J."/>
            <person name="Lobo N.F."/>
            <person name="Lopez J.R."/>
            <person name="Malek J.A."/>
            <person name="McIntosh T.C."/>
            <person name="Meister S."/>
            <person name="Miller J."/>
            <person name="Mobarry C."/>
            <person name="Mongin E."/>
            <person name="Murphy S.D."/>
            <person name="O'Brochta D.A."/>
            <person name="Pfannkoch C."/>
            <person name="Qi R."/>
            <person name="Regier M.A."/>
            <person name="Remington K."/>
            <person name="Shao H."/>
            <person name="Sharakhova M.V."/>
            <person name="Sitter C.D."/>
            <person name="Shetty J."/>
            <person name="Smith T.J."/>
            <person name="Strong R."/>
            <person name="Sun J."/>
            <person name="Thomasova D."/>
            <person name="Ton L.Q."/>
            <person name="Topalis P."/>
            <person name="Tu Z."/>
            <person name="Unger M.F."/>
            <person name="Walenz B."/>
            <person name="Wang A."/>
            <person name="Wang J."/>
            <person name="Wang M."/>
            <person name="Wang X."/>
            <person name="Woodford K.J."/>
            <person name="Wortman J.R."/>
            <person name="Wu M."/>
            <person name="Yao A."/>
            <person name="Zdobnov E.M."/>
            <person name="Zhang H."/>
            <person name="Zhao Q."/>
            <person name="Zhao S."/>
            <person name="Zhu S.C."/>
            <person name="Zhimulev I."/>
            <person name="Coluzzi M."/>
            <person name="della Torre A."/>
            <person name="Roth C.W."/>
            <person name="Louis C."/>
            <person name="Kalush F."/>
            <person name="Mural R.J."/>
            <person name="Myers E.W."/>
            <person name="Adams M.D."/>
            <person name="Smith H.O."/>
            <person name="Broder S."/>
            <person name="Gardner M.J."/>
            <person name="Fraser C.M."/>
            <person name="Birney E."/>
            <person name="Bork P."/>
            <person name="Brey P.T."/>
            <person name="Venter J.C."/>
            <person name="Weissenbach J."/>
            <person name="Kafatos F.C."/>
            <person name="Collins F.H."/>
            <person name="Hoffman S.L."/>
        </authorList>
    </citation>
    <scope>NUCLEOTIDE SEQUENCE [LARGE SCALE GENOMIC DNA]</scope>
    <source>
        <strain evidence="2 3">PEST</strain>
    </source>
</reference>
<keyword evidence="3" id="KW-1185">Reference proteome</keyword>
<dbReference type="InterPro" id="IPR044156">
    <property type="entry name" value="Galectin-like"/>
</dbReference>
<dbReference type="EnsemblMetazoa" id="AGAP011278-RA">
    <property type="protein sequence ID" value="AGAP011278-PA"/>
    <property type="gene ID" value="AGAP011278"/>
</dbReference>
<evidence type="ECO:0000256" key="1">
    <source>
        <dbReference type="ARBA" id="ARBA00022734"/>
    </source>
</evidence>
<dbReference type="AlphaFoldDB" id="A0A1S4H718"/>
<dbReference type="Gene3D" id="2.60.120.200">
    <property type="match status" value="1"/>
</dbReference>
<dbReference type="InterPro" id="IPR013320">
    <property type="entry name" value="ConA-like_dom_sf"/>
</dbReference>
<dbReference type="PANTHER" id="PTHR11346:SF176">
    <property type="entry name" value="32 KDA BETA-GALACTOSIDE-BINDING LECTIN LEC-3"/>
    <property type="match status" value="1"/>
</dbReference>
<dbReference type="SUPFAM" id="SSF49899">
    <property type="entry name" value="Concanavalin A-like lectins/glucanases"/>
    <property type="match status" value="1"/>
</dbReference>
<dbReference type="Proteomes" id="UP000007062">
    <property type="component" value="Chromosome 3L"/>
</dbReference>
<dbReference type="InterPro" id="IPR001079">
    <property type="entry name" value="Galectin_CRD"/>
</dbReference>
<dbReference type="EMBL" id="AAAB01008816">
    <property type="status" value="NOT_ANNOTATED_CDS"/>
    <property type="molecule type" value="Genomic_DNA"/>
</dbReference>
<reference evidence="2" key="3">
    <citation type="submission" date="2020-05" db="UniProtKB">
        <authorList>
            <consortium name="EnsemblMetazoa"/>
        </authorList>
    </citation>
    <scope>IDENTIFICATION</scope>
    <source>
        <strain evidence="2">PEST</strain>
    </source>
</reference>
<accession>A0A1S4H718</accession>
<reference evidence="2 3" key="2">
    <citation type="journal article" date="2004" name="Trends Parasitol.">
        <title>The Anopheles gambiae genome: an update.</title>
        <authorList>
            <person name="Mongin E."/>
            <person name="Louis C."/>
            <person name="Holt R.A."/>
            <person name="Birney E."/>
            <person name="Collins F.H."/>
        </authorList>
    </citation>
    <scope>NUCLEOTIDE SEQUENCE [LARGE SCALE GENOMIC DNA]</scope>
    <source>
        <strain evidence="2 3">PEST</strain>
    </source>
</reference>
<dbReference type="Pfam" id="PF00337">
    <property type="entry name" value="Gal-bind_lectin"/>
    <property type="match status" value="1"/>
</dbReference>
<protein>
    <submittedName>
        <fullName evidence="2">Uncharacterized protein</fullName>
    </submittedName>
</protein>
<evidence type="ECO:0000313" key="2">
    <source>
        <dbReference type="EnsemblMetazoa" id="AGAP011278-PA"/>
    </source>
</evidence>
<dbReference type="PANTHER" id="PTHR11346">
    <property type="entry name" value="GALECTIN"/>
    <property type="match status" value="1"/>
</dbReference>
<dbReference type="SMART" id="SM00908">
    <property type="entry name" value="Gal-bind_lectin"/>
    <property type="match status" value="1"/>
</dbReference>
<dbReference type="SMART" id="SM00276">
    <property type="entry name" value="GLECT"/>
    <property type="match status" value="1"/>
</dbReference>
<proteinExistence type="predicted"/>
<evidence type="ECO:0000313" key="3">
    <source>
        <dbReference type="Proteomes" id="UP000007062"/>
    </source>
</evidence>
<dbReference type="InParanoid" id="A0A1S4H718"/>
<dbReference type="GO" id="GO:0030246">
    <property type="term" value="F:carbohydrate binding"/>
    <property type="evidence" value="ECO:0007669"/>
    <property type="project" value="UniProtKB-UniRule"/>
</dbReference>
<sequence>MYGAVGSASNGPGWGSTVIFGVGVHSQWTANRYTIQFVPCVIFARREWIDFIKARCTMTNMQVFTPILPYVGRLPGELRYGSRIKLRGHFREPEDAVHIILQREALLNPQDELPLYLTIHPGRKEIVRNHLCSDCSAGPEERLDNCPIECGQDFELAIVPSASGYELSLHGTPAHTFTYRAPLATARYLFVSSGCVIFAINFENWNATTGEQPHRPQTPTAPLLEPSRLYPVLEEQQQQQRHTQQQTRSLLPQIHRHPQQQQQRQHHPHHSHGNNLRELVLQVLPLVQLAASQLQANANDRNDGNNGSGRAGIGNLAHLLPLFQPVVEQRTARVKANRPANRWTSFSCWRMNNAEILPAMFLTCSMGLMKLFRFLTIACVFGYIGYVFSRNTTWSMTWK</sequence>
<dbReference type="VEuPathDB" id="VectorBase:AGAMI1_011527"/>
<keyword evidence="1" id="KW-0430">Lectin</keyword>
<organism evidence="2 3">
    <name type="scientific">Anopheles gambiae</name>
    <name type="common">African malaria mosquito</name>
    <dbReference type="NCBI Taxonomy" id="7165"/>
    <lineage>
        <taxon>Eukaryota</taxon>
        <taxon>Metazoa</taxon>
        <taxon>Ecdysozoa</taxon>
        <taxon>Arthropoda</taxon>
        <taxon>Hexapoda</taxon>
        <taxon>Insecta</taxon>
        <taxon>Pterygota</taxon>
        <taxon>Neoptera</taxon>
        <taxon>Endopterygota</taxon>
        <taxon>Diptera</taxon>
        <taxon>Nematocera</taxon>
        <taxon>Culicoidea</taxon>
        <taxon>Culicidae</taxon>
        <taxon>Anophelinae</taxon>
        <taxon>Anopheles</taxon>
    </lineage>
</organism>
<dbReference type="VEuPathDB" id="VectorBase:AGAP011278"/>